<feature type="domain" description="Copper type II ascorbate-dependent monooxygenase N-terminal" evidence="4">
    <location>
        <begin position="171"/>
        <end position="285"/>
    </location>
</feature>
<keyword evidence="8" id="KW-1185">Reference proteome</keyword>
<keyword evidence="3" id="KW-0812">Transmembrane</keyword>
<sequence>MALYRLVWSTKARLEARTMLLYMVCLLITTVTGYGNYRLRIPHGDKVPDPCHPGKIWRGVGHTGVEGGGARNPFGLDFEKVGKLWTRLCRLDSDGDGKSNGEELGDPRCVWSPGSVPPKLKRAISHPGVCEPMDSPLCKEMNKWLDCNERNLNCSVFKDPDIRNITLKFQERVPVPSRETNYYCMIFDFPTDRDYHLVATQPVLDNKQLAHHILAFGCDTSAEIDVPPGPYPCAMLAHPQCLDIIGTWTVGSAGECVNNNTGFRLGKNGYRKAALQVHWNNPEKLSNLEDASGLRLYYTPNVRKNDAGMLVVGQDFIQLNPSLPETTVTVDSVCASKCTREMFDTPIYITSAINHMHYFGLSQIISQYRNGSKVRDITNDLIYSYDSPIINTFNSPIEILPGDELHTECVYKLPVTNPPICQGDGTQDEMCYGFITYYPAHRLIRPWCTTRKSIQSCQRHLPRYQNEAIDGCRWKEFLSKEINSAVLHVVVTCYHDDVLIDCSGQCLSALEKYRNHACLNGDIGSYVISKLRRDELGQQFLNAMDICDCSKDLGLGYCDRLIERALIGDQRKKYCTPEGKAISYKKYLPGNTAQVIVDDFNNGENSIQVIQCNIVVFIWIMFSGIFVV</sequence>
<keyword evidence="3" id="KW-0472">Membrane</keyword>
<dbReference type="Pfam" id="PF03712">
    <property type="entry name" value="Cu2_monoox_C"/>
    <property type="match status" value="1"/>
</dbReference>
<accession>V4AH59</accession>
<dbReference type="GO" id="GO:0004500">
    <property type="term" value="F:dopamine beta-monooxygenase activity"/>
    <property type="evidence" value="ECO:0007669"/>
    <property type="project" value="InterPro"/>
</dbReference>
<evidence type="ECO:0008006" key="9">
    <source>
        <dbReference type="Google" id="ProtNLM"/>
    </source>
</evidence>
<evidence type="ECO:0000259" key="4">
    <source>
        <dbReference type="Pfam" id="PF01082"/>
    </source>
</evidence>
<keyword evidence="3" id="KW-1133">Transmembrane helix</keyword>
<dbReference type="Gene3D" id="2.60.120.310">
    <property type="entry name" value="Copper type II, ascorbate-dependent monooxygenase, N-terminal domain"/>
    <property type="match status" value="1"/>
</dbReference>
<evidence type="ECO:0000313" key="8">
    <source>
        <dbReference type="Proteomes" id="UP000030746"/>
    </source>
</evidence>
<dbReference type="Proteomes" id="UP000030746">
    <property type="component" value="Unassembled WGS sequence"/>
</dbReference>
<gene>
    <name evidence="7" type="ORF">LOTGIDRAFT_162200</name>
</gene>
<keyword evidence="1" id="KW-1015">Disulfide bond</keyword>
<feature type="transmembrane region" description="Helical" evidence="3">
    <location>
        <begin position="20"/>
        <end position="37"/>
    </location>
</feature>
<feature type="domain" description="Copper type II ascorbate-dependent monooxygenase C-terminal" evidence="5">
    <location>
        <begin position="306"/>
        <end position="453"/>
    </location>
</feature>
<name>V4AH59_LOTGI</name>
<organism evidence="7 8">
    <name type="scientific">Lottia gigantea</name>
    <name type="common">Giant owl limpet</name>
    <dbReference type="NCBI Taxonomy" id="225164"/>
    <lineage>
        <taxon>Eukaryota</taxon>
        <taxon>Metazoa</taxon>
        <taxon>Spiralia</taxon>
        <taxon>Lophotrochozoa</taxon>
        <taxon>Mollusca</taxon>
        <taxon>Gastropoda</taxon>
        <taxon>Patellogastropoda</taxon>
        <taxon>Lottioidea</taxon>
        <taxon>Lottiidae</taxon>
        <taxon>Lottia</taxon>
    </lineage>
</organism>
<dbReference type="RefSeq" id="XP_009056416.1">
    <property type="nucleotide sequence ID" value="XM_009058168.1"/>
</dbReference>
<dbReference type="InterPro" id="IPR008977">
    <property type="entry name" value="PHM/PNGase_F_dom_sf"/>
</dbReference>
<dbReference type="EMBL" id="KB202014">
    <property type="protein sequence ID" value="ESO92726.1"/>
    <property type="molecule type" value="Genomic_DNA"/>
</dbReference>
<dbReference type="SUPFAM" id="SSF49742">
    <property type="entry name" value="PHM/PNGase F"/>
    <property type="match status" value="2"/>
</dbReference>
<dbReference type="GeneID" id="20238944"/>
<dbReference type="KEGG" id="lgi:LOTGIDRAFT_162200"/>
<proteinExistence type="predicted"/>
<dbReference type="OrthoDB" id="10003276at2759"/>
<dbReference type="STRING" id="225164.V4AH59"/>
<reference evidence="7 8" key="1">
    <citation type="journal article" date="2013" name="Nature">
        <title>Insights into bilaterian evolution from three spiralian genomes.</title>
        <authorList>
            <person name="Simakov O."/>
            <person name="Marletaz F."/>
            <person name="Cho S.J."/>
            <person name="Edsinger-Gonzales E."/>
            <person name="Havlak P."/>
            <person name="Hellsten U."/>
            <person name="Kuo D.H."/>
            <person name="Larsson T."/>
            <person name="Lv J."/>
            <person name="Arendt D."/>
            <person name="Savage R."/>
            <person name="Osoegawa K."/>
            <person name="de Jong P."/>
            <person name="Grimwood J."/>
            <person name="Chapman J.A."/>
            <person name="Shapiro H."/>
            <person name="Aerts A."/>
            <person name="Otillar R.P."/>
            <person name="Terry A.Y."/>
            <person name="Boore J.L."/>
            <person name="Grigoriev I.V."/>
            <person name="Lindberg D.R."/>
            <person name="Seaver E.C."/>
            <person name="Weisblat D.A."/>
            <person name="Putnam N.H."/>
            <person name="Rokhsar D.S."/>
        </authorList>
    </citation>
    <scope>NUCLEOTIDE SEQUENCE [LARGE SCALE GENOMIC DNA]</scope>
</reference>
<dbReference type="Pfam" id="PF24784">
    <property type="entry name" value="Temptin_C"/>
    <property type="match status" value="1"/>
</dbReference>
<dbReference type="Pfam" id="PF01082">
    <property type="entry name" value="Cu2_monooxygen"/>
    <property type="match status" value="1"/>
</dbReference>
<dbReference type="AlphaFoldDB" id="V4AH59"/>
<feature type="domain" description="Temptin Cys/Cys disulfide" evidence="6">
    <location>
        <begin position="32"/>
        <end position="129"/>
    </location>
</feature>
<dbReference type="InterPro" id="IPR000945">
    <property type="entry name" value="DBH-like"/>
</dbReference>
<dbReference type="InterPro" id="IPR036939">
    <property type="entry name" value="Cu2_ascorb_mOase_N_sf"/>
</dbReference>
<evidence type="ECO:0000256" key="3">
    <source>
        <dbReference type="SAM" id="Phobius"/>
    </source>
</evidence>
<evidence type="ECO:0000259" key="5">
    <source>
        <dbReference type="Pfam" id="PF03712"/>
    </source>
</evidence>
<dbReference type="InterPro" id="IPR024548">
    <property type="entry name" value="Cu2_monoox_C"/>
</dbReference>
<dbReference type="GO" id="GO:0005507">
    <property type="term" value="F:copper ion binding"/>
    <property type="evidence" value="ECO:0007669"/>
    <property type="project" value="InterPro"/>
</dbReference>
<dbReference type="InterPro" id="IPR014784">
    <property type="entry name" value="Cu2_ascorb_mOase-like_C"/>
</dbReference>
<dbReference type="CTD" id="20238944"/>
<dbReference type="PANTHER" id="PTHR10157">
    <property type="entry name" value="DOPAMINE BETA HYDROXYLASE RELATED"/>
    <property type="match status" value="1"/>
</dbReference>
<dbReference type="OMA" id="CRWWEFR"/>
<evidence type="ECO:0000313" key="7">
    <source>
        <dbReference type="EMBL" id="ESO92726.1"/>
    </source>
</evidence>
<dbReference type="InterPro" id="IPR057626">
    <property type="entry name" value="S-S_Temptin"/>
</dbReference>
<dbReference type="Gene3D" id="2.60.120.230">
    <property type="match status" value="1"/>
</dbReference>
<dbReference type="HOGENOM" id="CLU_021997_0_0_1"/>
<dbReference type="InterPro" id="IPR000323">
    <property type="entry name" value="Cu2_ascorb_mOase_N"/>
</dbReference>
<dbReference type="PANTHER" id="PTHR10157:SF23">
    <property type="entry name" value="MOXD1 HOMOLOG 1"/>
    <property type="match status" value="1"/>
</dbReference>
<evidence type="ECO:0000256" key="2">
    <source>
        <dbReference type="ARBA" id="ARBA00023180"/>
    </source>
</evidence>
<evidence type="ECO:0000259" key="6">
    <source>
        <dbReference type="Pfam" id="PF24784"/>
    </source>
</evidence>
<protein>
    <recommendedName>
        <fullName evidence="9">DOMON domain-containing protein</fullName>
    </recommendedName>
</protein>
<evidence type="ECO:0000256" key="1">
    <source>
        <dbReference type="ARBA" id="ARBA00023157"/>
    </source>
</evidence>
<keyword evidence="2" id="KW-0325">Glycoprotein</keyword>